<gene>
    <name evidence="1" type="ORF">JEQ47_16820</name>
</gene>
<evidence type="ECO:0000313" key="1">
    <source>
        <dbReference type="EMBL" id="MBJ3786391.1"/>
    </source>
</evidence>
<dbReference type="AlphaFoldDB" id="A0A934MN45"/>
<dbReference type="EMBL" id="JAEKMH010000004">
    <property type="protein sequence ID" value="MBJ3786391.1"/>
    <property type="molecule type" value="Genomic_DNA"/>
</dbReference>
<dbReference type="Proteomes" id="UP000602124">
    <property type="component" value="Unassembled WGS sequence"/>
</dbReference>
<comment type="caution">
    <text evidence="1">The sequence shown here is derived from an EMBL/GenBank/DDBJ whole genome shotgun (WGS) entry which is preliminary data.</text>
</comment>
<proteinExistence type="predicted"/>
<dbReference type="RefSeq" id="WP_198877581.1">
    <property type="nucleotide sequence ID" value="NZ_JAEKMH010000004.1"/>
</dbReference>
<name>A0A934MN45_9HYPH</name>
<organism evidence="1 2">
    <name type="scientific">Devosia sediminis</name>
    <dbReference type="NCBI Taxonomy" id="2798801"/>
    <lineage>
        <taxon>Bacteria</taxon>
        <taxon>Pseudomonadati</taxon>
        <taxon>Pseudomonadota</taxon>
        <taxon>Alphaproteobacteria</taxon>
        <taxon>Hyphomicrobiales</taxon>
        <taxon>Devosiaceae</taxon>
        <taxon>Devosia</taxon>
    </lineage>
</organism>
<protein>
    <submittedName>
        <fullName evidence="1">Uncharacterized protein</fullName>
    </submittedName>
</protein>
<sequence>MHLTFDNPVTLETAKRIHALSRDLKLIEELKAPGIRDIVEAPILSRWSIGPRTEIALVGEVQGHPLRPDSRTIVTSGVFFLDPIAGYARTLSRWYRLGDPL</sequence>
<reference evidence="1" key="1">
    <citation type="submission" date="2020-12" db="EMBL/GenBank/DDBJ databases">
        <title>Devosia sp. MSA67 isolated from Mo River.</title>
        <authorList>
            <person name="Ma F."/>
            <person name="Zi Z."/>
        </authorList>
    </citation>
    <scope>NUCLEOTIDE SEQUENCE</scope>
    <source>
        <strain evidence="1">MSA67</strain>
    </source>
</reference>
<evidence type="ECO:0000313" key="2">
    <source>
        <dbReference type="Proteomes" id="UP000602124"/>
    </source>
</evidence>
<accession>A0A934MN45</accession>
<dbReference type="InterPro" id="IPR046574">
    <property type="entry name" value="DUF6634"/>
</dbReference>
<dbReference type="Pfam" id="PF20339">
    <property type="entry name" value="DUF6634"/>
    <property type="match status" value="1"/>
</dbReference>
<keyword evidence="2" id="KW-1185">Reference proteome</keyword>